<evidence type="ECO:0000313" key="5">
    <source>
        <dbReference type="Proteomes" id="UP000492820"/>
    </source>
</evidence>
<gene>
    <name evidence="4" type="ORF">EgrG_002001400</name>
</gene>
<evidence type="ECO:0000313" key="6">
    <source>
        <dbReference type="WBParaSite" id="EgrG_002001400"/>
    </source>
</evidence>
<dbReference type="InterPro" id="IPR002058">
    <property type="entry name" value="PAP_assoc"/>
</dbReference>
<dbReference type="EMBL" id="CBLN010003783">
    <property type="protein sequence ID" value="CDI70159.1"/>
    <property type="molecule type" value="Genomic_DNA"/>
</dbReference>
<evidence type="ECO:0000256" key="1">
    <source>
        <dbReference type="ARBA" id="ARBA00022723"/>
    </source>
</evidence>
<feature type="domain" description="PAP-associated" evidence="3">
    <location>
        <begin position="17"/>
        <end position="51"/>
    </location>
</feature>
<reference evidence="6" key="2">
    <citation type="submission" date="2020-10" db="UniProtKB">
        <authorList>
            <consortium name="WormBaseParasite"/>
        </authorList>
    </citation>
    <scope>IDENTIFICATION</scope>
</reference>
<dbReference type="AlphaFoldDB" id="U6FR82"/>
<organism evidence="4">
    <name type="scientific">Echinococcus granulosus</name>
    <name type="common">Hydatid tapeworm</name>
    <dbReference type="NCBI Taxonomy" id="6210"/>
    <lineage>
        <taxon>Eukaryota</taxon>
        <taxon>Metazoa</taxon>
        <taxon>Spiralia</taxon>
        <taxon>Lophotrochozoa</taxon>
        <taxon>Platyhelminthes</taxon>
        <taxon>Cestoda</taxon>
        <taxon>Eucestoda</taxon>
        <taxon>Cyclophyllidea</taxon>
        <taxon>Taeniidae</taxon>
        <taxon>Echinococcus</taxon>
        <taxon>Echinococcus granulosus group</taxon>
    </lineage>
</organism>
<dbReference type="Gene3D" id="1.10.1410.10">
    <property type="match status" value="1"/>
</dbReference>
<evidence type="ECO:0000313" key="4">
    <source>
        <dbReference type="EMBL" id="CDI70159.1"/>
    </source>
</evidence>
<dbReference type="Proteomes" id="UP000492820">
    <property type="component" value="Unassembled WGS sequence"/>
</dbReference>
<dbReference type="GO" id="GO:0046872">
    <property type="term" value="F:metal ion binding"/>
    <property type="evidence" value="ECO:0007669"/>
    <property type="project" value="UniProtKB-KW"/>
</dbReference>
<dbReference type="SUPFAM" id="SSF81631">
    <property type="entry name" value="PAP/OAS1 substrate-binding domain"/>
    <property type="match status" value="1"/>
</dbReference>
<keyword evidence="1" id="KW-0479">Metal-binding</keyword>
<evidence type="ECO:0000256" key="2">
    <source>
        <dbReference type="ARBA" id="ARBA00022842"/>
    </source>
</evidence>
<proteinExistence type="predicted"/>
<dbReference type="WBParaSite" id="EgrG_002001400">
    <property type="protein sequence ID" value="EgrG_002001400"/>
    <property type="gene ID" value="EgrG_002001400"/>
</dbReference>
<evidence type="ECO:0000259" key="3">
    <source>
        <dbReference type="Pfam" id="PF03828"/>
    </source>
</evidence>
<reference evidence="4 5" key="1">
    <citation type="journal article" date="2013" name="Nature">
        <title>The genomes of four tapeworm species reveal adaptations to parasitism.</title>
        <authorList>
            <person name="Tsai I.J."/>
            <person name="Zarowiecki M."/>
            <person name="Holroyd N."/>
            <person name="Garciarrubio A."/>
            <person name="Sanchez-Flores A."/>
            <person name="Brooks K.L."/>
            <person name="Tracey A."/>
            <person name="Bobes R.J."/>
            <person name="Fragoso G."/>
            <person name="Sciutto E."/>
            <person name="Aslett M."/>
            <person name="Beasley H."/>
            <person name="Bennett H.M."/>
            <person name="Cai J."/>
            <person name="Camicia F."/>
            <person name="Clark R."/>
            <person name="Cucher M."/>
            <person name="De Silva N."/>
            <person name="Day T.A."/>
            <person name="Deplazes P."/>
            <person name="Estrada K."/>
            <person name="Fernandez C."/>
            <person name="Holland P.W."/>
            <person name="Hou J."/>
            <person name="Hu S."/>
            <person name="Huckvale T."/>
            <person name="Hung S.S."/>
            <person name="Kamenetzky L."/>
            <person name="Keane J.A."/>
            <person name="Kiss F."/>
            <person name="Koziol U."/>
            <person name="Lambert O."/>
            <person name="Liu K."/>
            <person name="Luo X."/>
            <person name="Luo Y."/>
            <person name="Macchiaroli N."/>
            <person name="Nichol S."/>
            <person name="Paps J."/>
            <person name="Parkinson J."/>
            <person name="Pouchkina-Stantcheva N."/>
            <person name="Riddiford N."/>
            <person name="Rosenzvit M."/>
            <person name="Salinas G."/>
            <person name="Wasmuth J.D."/>
            <person name="Zamanian M."/>
            <person name="Zheng Y."/>
            <person name="Cai X."/>
            <person name="Soberon X."/>
            <person name="Olson P.D."/>
            <person name="Laclette J.P."/>
            <person name="Brehm K."/>
            <person name="Berriman M."/>
            <person name="Garciarrubio A."/>
            <person name="Bobes R.J."/>
            <person name="Fragoso G."/>
            <person name="Sanchez-Flores A."/>
            <person name="Estrada K."/>
            <person name="Cevallos M.A."/>
            <person name="Morett E."/>
            <person name="Gonzalez V."/>
            <person name="Portillo T."/>
            <person name="Ochoa-Leyva A."/>
            <person name="Jose M.V."/>
            <person name="Sciutto E."/>
            <person name="Landa A."/>
            <person name="Jimenez L."/>
            <person name="Valdes V."/>
            <person name="Carrero J.C."/>
            <person name="Larralde C."/>
            <person name="Morales-Montor J."/>
            <person name="Limon-Lason J."/>
            <person name="Soberon X."/>
            <person name="Laclette J.P."/>
        </authorList>
    </citation>
    <scope>NUCLEOTIDE SEQUENCE [LARGE SCALE GENOMIC DNA]</scope>
</reference>
<sequence length="88" mass="10079">MDLELPWDELRSANRSTLGELFAGFMAYYADFDFARRAISIRNGRPLAVDAVIQRLPSDKKAFKIFVEGEYWCCGGGCDRGLPELHFW</sequence>
<name>U6FR82_ECHGR</name>
<accession>U6FR82</accession>
<keyword evidence="2" id="KW-0460">Magnesium</keyword>
<dbReference type="OrthoDB" id="6272657at2759"/>
<dbReference type="Pfam" id="PF03828">
    <property type="entry name" value="PAP_assoc"/>
    <property type="match status" value="1"/>
</dbReference>
<protein>
    <submittedName>
        <fullName evidence="4 6">Poly(A) RNA polymerase gld 2 protein</fullName>
    </submittedName>
</protein>